<feature type="compositionally biased region" description="Basic residues" evidence="4">
    <location>
        <begin position="102"/>
        <end position="114"/>
    </location>
</feature>
<feature type="compositionally biased region" description="Low complexity" evidence="4">
    <location>
        <begin position="52"/>
        <end position="80"/>
    </location>
</feature>
<dbReference type="SUPFAM" id="SSF158235">
    <property type="entry name" value="SOCS box-like"/>
    <property type="match status" value="1"/>
</dbReference>
<evidence type="ECO:0000256" key="3">
    <source>
        <dbReference type="ARBA" id="ARBA00022490"/>
    </source>
</evidence>
<organism evidence="5">
    <name type="scientific">Cyprideis torosa</name>
    <dbReference type="NCBI Taxonomy" id="163714"/>
    <lineage>
        <taxon>Eukaryota</taxon>
        <taxon>Metazoa</taxon>
        <taxon>Ecdysozoa</taxon>
        <taxon>Arthropoda</taxon>
        <taxon>Crustacea</taxon>
        <taxon>Oligostraca</taxon>
        <taxon>Ostracoda</taxon>
        <taxon>Podocopa</taxon>
        <taxon>Podocopida</taxon>
        <taxon>Cytherocopina</taxon>
        <taxon>Cytheroidea</taxon>
        <taxon>Cytherideidae</taxon>
        <taxon>Cyprideis</taxon>
    </lineage>
</organism>
<sequence>MSQLAAMSESRTAGLWLPELKDKGRILLQLGGISVGGVQFKGRVIYNPSCPSGPSASASPNAPSAAVGGAPSSSFAPTLRRSPRHHSASSHKASLLPSLGGRVRRNHPHHHPGRFPRAALSVMGQKTSKPSTSYGDFQNHNVIHSANESLGSKLLHKHPIPPRLEMLLDMPRVPLETQVEHAWNSDDRSLNIFVKEADKLTFHRHPVAQSTDCIRGKVGYSRGIHIWEIKWDSRQRGTHAAVGVATKDAPLHLMGYHSLVGLNNHSWGFDLGRNEANHGGTSGYSRRYPVTAKCSNVVIPDTFLVILDMEEGTLAFHADGHYLGVAHKGLRGKTLYPVVSAVWGHCEITMRYHGGLGPDPLRLEDVCRLTIRRHIGSRRLPNALHRLPLPSSMKDFLMYHPKPQFQLPPLPPYVIPIPCPLPHLTDSPCPLTKTTQEEPSPPKQP</sequence>
<feature type="compositionally biased region" description="Low complexity" evidence="4">
    <location>
        <begin position="90"/>
        <end position="99"/>
    </location>
</feature>
<evidence type="ECO:0000256" key="1">
    <source>
        <dbReference type="ARBA" id="ARBA00004496"/>
    </source>
</evidence>
<dbReference type="InterPro" id="IPR003877">
    <property type="entry name" value="SPRY_dom"/>
</dbReference>
<dbReference type="InterPro" id="IPR036036">
    <property type="entry name" value="SOCS_box-like_dom_sf"/>
</dbReference>
<dbReference type="OrthoDB" id="5547302at2759"/>
<dbReference type="InterPro" id="IPR050672">
    <property type="entry name" value="FBXO45-Fsn/SPSB_families"/>
</dbReference>
<dbReference type="PROSITE" id="PS50188">
    <property type="entry name" value="B302_SPRY"/>
    <property type="match status" value="1"/>
</dbReference>
<feature type="region of interest" description="Disordered" evidence="4">
    <location>
        <begin position="426"/>
        <end position="445"/>
    </location>
</feature>
<reference evidence="5" key="1">
    <citation type="submission" date="2020-11" db="EMBL/GenBank/DDBJ databases">
        <authorList>
            <person name="Tran Van P."/>
        </authorList>
    </citation>
    <scope>NUCLEOTIDE SEQUENCE</scope>
</reference>
<dbReference type="Gene3D" id="2.60.120.920">
    <property type="match status" value="1"/>
</dbReference>
<accession>A0A7R8W461</accession>
<dbReference type="PANTHER" id="PTHR12245:SF11">
    <property type="entry name" value="PROTEIN GUSTAVUS"/>
    <property type="match status" value="1"/>
</dbReference>
<gene>
    <name evidence="5" type="ORF">CTOB1V02_LOCUS768</name>
</gene>
<dbReference type="SUPFAM" id="SSF49899">
    <property type="entry name" value="Concanavalin A-like lectins/glucanases"/>
    <property type="match status" value="1"/>
</dbReference>
<evidence type="ECO:0000256" key="2">
    <source>
        <dbReference type="ARBA" id="ARBA00010910"/>
    </source>
</evidence>
<dbReference type="PANTHER" id="PTHR12245">
    <property type="entry name" value="SPRY DOMAIN CONTAINING SOCS BOX PROTEIN"/>
    <property type="match status" value="1"/>
</dbReference>
<dbReference type="InterPro" id="IPR013320">
    <property type="entry name" value="ConA-like_dom_sf"/>
</dbReference>
<dbReference type="Pfam" id="PF00622">
    <property type="entry name" value="SPRY"/>
    <property type="match status" value="1"/>
</dbReference>
<dbReference type="GO" id="GO:0005737">
    <property type="term" value="C:cytoplasm"/>
    <property type="evidence" value="ECO:0007669"/>
    <property type="project" value="UniProtKB-SubCell"/>
</dbReference>
<evidence type="ECO:0000313" key="5">
    <source>
        <dbReference type="EMBL" id="CAD7222770.1"/>
    </source>
</evidence>
<dbReference type="GO" id="GO:0043161">
    <property type="term" value="P:proteasome-mediated ubiquitin-dependent protein catabolic process"/>
    <property type="evidence" value="ECO:0007669"/>
    <property type="project" value="TreeGrafter"/>
</dbReference>
<dbReference type="SMART" id="SM00969">
    <property type="entry name" value="SOCS_box"/>
    <property type="match status" value="1"/>
</dbReference>
<dbReference type="PROSITE" id="PS50225">
    <property type="entry name" value="SOCS"/>
    <property type="match status" value="1"/>
</dbReference>
<dbReference type="InterPro" id="IPR001870">
    <property type="entry name" value="B30.2/SPRY"/>
</dbReference>
<comment type="subcellular location">
    <subcellularLocation>
        <location evidence="1">Cytoplasm</location>
    </subcellularLocation>
</comment>
<evidence type="ECO:0000256" key="4">
    <source>
        <dbReference type="SAM" id="MobiDB-lite"/>
    </source>
</evidence>
<dbReference type="EMBL" id="OB660102">
    <property type="protein sequence ID" value="CAD7222770.1"/>
    <property type="molecule type" value="Genomic_DNA"/>
</dbReference>
<dbReference type="FunFam" id="2.60.120.920:FF:000007">
    <property type="entry name" value="SPRY domain-containing SOCS box protein 1"/>
    <property type="match status" value="1"/>
</dbReference>
<dbReference type="InterPro" id="IPR043136">
    <property type="entry name" value="B30.2/SPRY_sf"/>
</dbReference>
<dbReference type="AlphaFoldDB" id="A0A7R8W461"/>
<keyword evidence="3" id="KW-0963">Cytoplasm</keyword>
<comment type="similarity">
    <text evidence="2">Belongs to the SPSB family.</text>
</comment>
<dbReference type="Gene3D" id="1.10.750.20">
    <property type="entry name" value="SOCS box"/>
    <property type="match status" value="1"/>
</dbReference>
<dbReference type="CDD" id="cd03716">
    <property type="entry name" value="SOCS_ASB_like"/>
    <property type="match status" value="1"/>
</dbReference>
<dbReference type="FunFam" id="1.10.750.20:FF:000001">
    <property type="entry name" value="Ankyrin repeat and SOCS box containing 1"/>
    <property type="match status" value="1"/>
</dbReference>
<dbReference type="InterPro" id="IPR001496">
    <property type="entry name" value="SOCS_box"/>
</dbReference>
<protein>
    <submittedName>
        <fullName evidence="5">Uncharacterized protein</fullName>
    </submittedName>
</protein>
<feature type="region of interest" description="Disordered" evidence="4">
    <location>
        <begin position="52"/>
        <end position="132"/>
    </location>
</feature>
<dbReference type="CDD" id="cd12906">
    <property type="entry name" value="SPRY_SOCS1-2-4"/>
    <property type="match status" value="1"/>
</dbReference>
<name>A0A7R8W461_9CRUS</name>
<dbReference type="Pfam" id="PF07525">
    <property type="entry name" value="SOCS_box"/>
    <property type="match status" value="1"/>
</dbReference>
<dbReference type="GO" id="GO:0035556">
    <property type="term" value="P:intracellular signal transduction"/>
    <property type="evidence" value="ECO:0007669"/>
    <property type="project" value="InterPro"/>
</dbReference>
<dbReference type="GO" id="GO:0019005">
    <property type="term" value="C:SCF ubiquitin ligase complex"/>
    <property type="evidence" value="ECO:0007669"/>
    <property type="project" value="TreeGrafter"/>
</dbReference>
<dbReference type="SMART" id="SM00449">
    <property type="entry name" value="SPRY"/>
    <property type="match status" value="1"/>
</dbReference>
<proteinExistence type="inferred from homology"/>